<dbReference type="Pfam" id="PF12822">
    <property type="entry name" value="ECF_trnsprt"/>
    <property type="match status" value="1"/>
</dbReference>
<name>A0A6L6G9I4_STRUB</name>
<organism evidence="1 2">
    <name type="scientific">Streptococcus uberis</name>
    <dbReference type="NCBI Taxonomy" id="1349"/>
    <lineage>
        <taxon>Bacteria</taxon>
        <taxon>Bacillati</taxon>
        <taxon>Bacillota</taxon>
        <taxon>Bacilli</taxon>
        <taxon>Lactobacillales</taxon>
        <taxon>Streptococcaceae</taxon>
        <taxon>Streptococcus</taxon>
    </lineage>
</organism>
<dbReference type="Proteomes" id="UP000483839">
    <property type="component" value="Unassembled WGS sequence"/>
</dbReference>
<dbReference type="Gene3D" id="1.10.1760.20">
    <property type="match status" value="1"/>
</dbReference>
<evidence type="ECO:0000313" key="1">
    <source>
        <dbReference type="EMBL" id="MTD02135.1"/>
    </source>
</evidence>
<proteinExistence type="predicted"/>
<dbReference type="EMBL" id="WLXI01000054">
    <property type="protein sequence ID" value="MTD02135.1"/>
    <property type="molecule type" value="Genomic_DNA"/>
</dbReference>
<dbReference type="RefSeq" id="WP_012658731.1">
    <property type="nucleotide sequence ID" value="NZ_BAABQA010000003.1"/>
</dbReference>
<dbReference type="OMA" id="RIFIVNI"/>
<sequence length="185" mass="21399">MPKQLYFPKLTVQRLVTLAMLIALAVIVSKFSVSIIPNQLVISFTFIVNTVIGIIAGPFWSFITLAMIDLIDSLMGGTSHFIIWWTVMEAFQGLLYGFFFYKRPLRSNQKKDWIYVSAVTLVIMLFSTFLITPLLIQIYFHVPFWAQYAAGRWFKIFEIPLRVLLTMFLIPPLQRIPEIKKLSAL</sequence>
<dbReference type="InterPro" id="IPR024529">
    <property type="entry name" value="ECF_trnsprt_substrate-spec"/>
</dbReference>
<comment type="caution">
    <text evidence="1">The sequence shown here is derived from an EMBL/GenBank/DDBJ whole genome shotgun (WGS) entry which is preliminary data.</text>
</comment>
<accession>A0A6L6G9I4</accession>
<gene>
    <name evidence="1" type="ORF">GKS16_07640</name>
</gene>
<evidence type="ECO:0000313" key="2">
    <source>
        <dbReference type="Proteomes" id="UP000483839"/>
    </source>
</evidence>
<reference evidence="1 2" key="1">
    <citation type="submission" date="2019-11" db="EMBL/GenBank/DDBJ databases">
        <title>Streptococcus uberis isolated from clinical mastitis cases on a southeastern Queensland dairy.</title>
        <authorList>
            <person name="Workentine M.L."/>
            <person name="Price R."/>
            <person name="Olchowy T."/>
        </authorList>
    </citation>
    <scope>NUCLEOTIDE SEQUENCE [LARGE SCALE GENOMIC DNA]</scope>
    <source>
        <strain evidence="1 2">OLC4459-A17</strain>
    </source>
</reference>
<dbReference type="InterPro" id="IPR030949">
    <property type="entry name" value="ECF_S_folate_fam"/>
</dbReference>
<dbReference type="NCBIfam" id="TIGR04518">
    <property type="entry name" value="ECF_S_folT_fam"/>
    <property type="match status" value="1"/>
</dbReference>
<dbReference type="GeneID" id="93826526"/>
<dbReference type="GO" id="GO:0022857">
    <property type="term" value="F:transmembrane transporter activity"/>
    <property type="evidence" value="ECO:0007669"/>
    <property type="project" value="InterPro"/>
</dbReference>
<protein>
    <submittedName>
        <fullName evidence="1">Folate family ECF transporter S component</fullName>
    </submittedName>
</protein>
<dbReference type="AlphaFoldDB" id="A0A6L6G9I4"/>